<feature type="transmembrane region" description="Helical" evidence="1">
    <location>
        <begin position="81"/>
        <end position="101"/>
    </location>
</feature>
<organism evidence="2">
    <name type="scientific">viral metagenome</name>
    <dbReference type="NCBI Taxonomy" id="1070528"/>
    <lineage>
        <taxon>unclassified sequences</taxon>
        <taxon>metagenomes</taxon>
        <taxon>organismal metagenomes</taxon>
    </lineage>
</organism>
<keyword evidence="1" id="KW-1133">Transmembrane helix</keyword>
<sequence>MTTGLSFFSDLFTDDYIGNSSVYLLFGFNMIYFATLFGIVYVNSSYINVFNIVVHVILCLFLIVRFNPLRKDIVIKKYDQVFIFSTAIFLLLNLGVIEYINKFVDTKKIKKMVTFQ</sequence>
<feature type="transmembrane region" description="Helical" evidence="1">
    <location>
        <begin position="49"/>
        <end position="69"/>
    </location>
</feature>
<reference evidence="2" key="1">
    <citation type="journal article" date="2020" name="Nature">
        <title>Giant virus diversity and host interactions through global metagenomics.</title>
        <authorList>
            <person name="Schulz F."/>
            <person name="Roux S."/>
            <person name="Paez-Espino D."/>
            <person name="Jungbluth S."/>
            <person name="Walsh D.A."/>
            <person name="Denef V.J."/>
            <person name="McMahon K.D."/>
            <person name="Konstantinidis K.T."/>
            <person name="Eloe-Fadrosh E.A."/>
            <person name="Kyrpides N.C."/>
            <person name="Woyke T."/>
        </authorList>
    </citation>
    <scope>NUCLEOTIDE SEQUENCE</scope>
    <source>
        <strain evidence="2">GVMAG-M-3300027708-20</strain>
    </source>
</reference>
<feature type="transmembrane region" description="Helical" evidence="1">
    <location>
        <begin position="20"/>
        <end position="42"/>
    </location>
</feature>
<evidence type="ECO:0000313" key="2">
    <source>
        <dbReference type="EMBL" id="QHU04011.1"/>
    </source>
</evidence>
<evidence type="ECO:0000256" key="1">
    <source>
        <dbReference type="SAM" id="Phobius"/>
    </source>
</evidence>
<dbReference type="EMBL" id="MN740390">
    <property type="protein sequence ID" value="QHU04011.1"/>
    <property type="molecule type" value="Genomic_DNA"/>
</dbReference>
<accession>A0A6C0JGF4</accession>
<keyword evidence="1" id="KW-0472">Membrane</keyword>
<name>A0A6C0JGF4_9ZZZZ</name>
<dbReference type="AlphaFoldDB" id="A0A6C0JGF4"/>
<protein>
    <submittedName>
        <fullName evidence="2">Uncharacterized protein</fullName>
    </submittedName>
</protein>
<proteinExistence type="predicted"/>
<keyword evidence="1" id="KW-0812">Transmembrane</keyword>